<dbReference type="GO" id="GO:0046872">
    <property type="term" value="F:metal ion binding"/>
    <property type="evidence" value="ECO:0007669"/>
    <property type="project" value="UniProtKB-KW"/>
</dbReference>
<gene>
    <name evidence="9" type="ORF">AMYX_32730</name>
</gene>
<evidence type="ECO:0000313" key="10">
    <source>
        <dbReference type="Proteomes" id="UP000503640"/>
    </source>
</evidence>
<proteinExistence type="inferred from homology"/>
<evidence type="ECO:0000256" key="3">
    <source>
        <dbReference type="ARBA" id="ARBA00022801"/>
    </source>
</evidence>
<dbReference type="EMBL" id="BJTG01000008">
    <property type="protein sequence ID" value="GEJ58532.1"/>
    <property type="molecule type" value="Genomic_DNA"/>
</dbReference>
<dbReference type="SUPFAM" id="SSF48452">
    <property type="entry name" value="TPR-like"/>
    <property type="match status" value="1"/>
</dbReference>
<dbReference type="Gene3D" id="3.30.2010.10">
    <property type="entry name" value="Metalloproteases ('zincins'), catalytic domain"/>
    <property type="match status" value="1"/>
</dbReference>
<evidence type="ECO:0000256" key="5">
    <source>
        <dbReference type="ARBA" id="ARBA00023049"/>
    </source>
</evidence>
<dbReference type="Pfam" id="PF13414">
    <property type="entry name" value="TPR_11"/>
    <property type="match status" value="1"/>
</dbReference>
<evidence type="ECO:0000256" key="4">
    <source>
        <dbReference type="ARBA" id="ARBA00022833"/>
    </source>
</evidence>
<feature type="chain" id="PRO_5029509438" description="Peptidase M48 domain-containing protein" evidence="7">
    <location>
        <begin position="22"/>
        <end position="381"/>
    </location>
</feature>
<organism evidence="9 10">
    <name type="scientific">Anaeromyxobacter diazotrophicus</name>
    <dbReference type="NCBI Taxonomy" id="2590199"/>
    <lineage>
        <taxon>Bacteria</taxon>
        <taxon>Pseudomonadati</taxon>
        <taxon>Myxococcota</taxon>
        <taxon>Myxococcia</taxon>
        <taxon>Myxococcales</taxon>
        <taxon>Cystobacterineae</taxon>
        <taxon>Anaeromyxobacteraceae</taxon>
        <taxon>Anaeromyxobacter</taxon>
    </lineage>
</organism>
<comment type="cofactor">
    <cofactor evidence="6">
        <name>Zn(2+)</name>
        <dbReference type="ChEBI" id="CHEBI:29105"/>
    </cofactor>
    <text evidence="6">Binds 1 zinc ion per subunit.</text>
</comment>
<evidence type="ECO:0000313" key="9">
    <source>
        <dbReference type="EMBL" id="GEJ58532.1"/>
    </source>
</evidence>
<feature type="domain" description="Peptidase M48" evidence="8">
    <location>
        <begin position="63"/>
        <end position="233"/>
    </location>
</feature>
<protein>
    <recommendedName>
        <fullName evidence="8">Peptidase M48 domain-containing protein</fullName>
    </recommendedName>
</protein>
<dbReference type="InterPro" id="IPR001915">
    <property type="entry name" value="Peptidase_M48"/>
</dbReference>
<evidence type="ECO:0000256" key="7">
    <source>
        <dbReference type="SAM" id="SignalP"/>
    </source>
</evidence>
<keyword evidence="4 6" id="KW-0862">Zinc</keyword>
<keyword evidence="2" id="KW-0479">Metal-binding</keyword>
<dbReference type="Pfam" id="PF01435">
    <property type="entry name" value="Peptidase_M48"/>
    <property type="match status" value="1"/>
</dbReference>
<dbReference type="RefSeq" id="WP_176067185.1">
    <property type="nucleotide sequence ID" value="NZ_BJTG01000008.1"/>
</dbReference>
<evidence type="ECO:0000256" key="2">
    <source>
        <dbReference type="ARBA" id="ARBA00022723"/>
    </source>
</evidence>
<dbReference type="PANTHER" id="PTHR22726">
    <property type="entry name" value="METALLOENDOPEPTIDASE OMA1"/>
    <property type="match status" value="1"/>
</dbReference>
<evidence type="ECO:0000256" key="1">
    <source>
        <dbReference type="ARBA" id="ARBA00022670"/>
    </source>
</evidence>
<comment type="caution">
    <text evidence="9">The sequence shown here is derived from an EMBL/GenBank/DDBJ whole genome shotgun (WGS) entry which is preliminary data.</text>
</comment>
<evidence type="ECO:0000256" key="6">
    <source>
        <dbReference type="RuleBase" id="RU003983"/>
    </source>
</evidence>
<keyword evidence="5 6" id="KW-0482">Metalloprotease</keyword>
<name>A0A7I9VQ43_9BACT</name>
<keyword evidence="3 6" id="KW-0378">Hydrolase</keyword>
<evidence type="ECO:0000259" key="8">
    <source>
        <dbReference type="Pfam" id="PF01435"/>
    </source>
</evidence>
<dbReference type="GO" id="GO:0051603">
    <property type="term" value="P:proteolysis involved in protein catabolic process"/>
    <property type="evidence" value="ECO:0007669"/>
    <property type="project" value="TreeGrafter"/>
</dbReference>
<keyword evidence="7" id="KW-0732">Signal</keyword>
<dbReference type="Gene3D" id="1.25.40.10">
    <property type="entry name" value="Tetratricopeptide repeat domain"/>
    <property type="match status" value="1"/>
</dbReference>
<dbReference type="Proteomes" id="UP000503640">
    <property type="component" value="Unassembled WGS sequence"/>
</dbReference>
<dbReference type="AlphaFoldDB" id="A0A7I9VQ43"/>
<accession>A0A7I9VQ43</accession>
<feature type="signal peptide" evidence="7">
    <location>
        <begin position="1"/>
        <end position="21"/>
    </location>
</feature>
<dbReference type="PANTHER" id="PTHR22726:SF1">
    <property type="entry name" value="METALLOENDOPEPTIDASE OMA1, MITOCHONDRIAL"/>
    <property type="match status" value="1"/>
</dbReference>
<dbReference type="CDD" id="cd07324">
    <property type="entry name" value="M48C_Oma1-like"/>
    <property type="match status" value="1"/>
</dbReference>
<reference evidence="10" key="1">
    <citation type="journal article" date="2020" name="Appl. Environ. Microbiol.">
        <title>Diazotrophic Anaeromyxobacter Isolates from Soils.</title>
        <authorList>
            <person name="Masuda Y."/>
            <person name="Yamanaka H."/>
            <person name="Xu Z.X."/>
            <person name="Shiratori Y."/>
            <person name="Aono T."/>
            <person name="Amachi S."/>
            <person name="Senoo K."/>
            <person name="Itoh H."/>
        </authorList>
    </citation>
    <scope>NUCLEOTIDE SEQUENCE [LARGE SCALE GENOMIC DNA]</scope>
    <source>
        <strain evidence="10">R267</strain>
    </source>
</reference>
<keyword evidence="10" id="KW-1185">Reference proteome</keyword>
<dbReference type="InterPro" id="IPR011990">
    <property type="entry name" value="TPR-like_helical_dom_sf"/>
</dbReference>
<dbReference type="InterPro" id="IPR051156">
    <property type="entry name" value="Mito/Outer_Membr_Metalloprot"/>
</dbReference>
<dbReference type="PROSITE" id="PS51257">
    <property type="entry name" value="PROKAR_LIPOPROTEIN"/>
    <property type="match status" value="1"/>
</dbReference>
<comment type="similarity">
    <text evidence="6">Belongs to the peptidase M48 family.</text>
</comment>
<dbReference type="GO" id="GO:0016020">
    <property type="term" value="C:membrane"/>
    <property type="evidence" value="ECO:0007669"/>
    <property type="project" value="TreeGrafter"/>
</dbReference>
<dbReference type="GO" id="GO:0004222">
    <property type="term" value="F:metalloendopeptidase activity"/>
    <property type="evidence" value="ECO:0007669"/>
    <property type="project" value="InterPro"/>
</dbReference>
<sequence length="381" mass="41261">MTSRPLALAAVALVLATGCAAARLPSLADGEPVMEQDERRMWRVAEEAEDDARHNGALDPDPALDRYLGQVLKKLLPARAAGRLRAHVFAVADPRLDAFALADGAIFVSTGLLCRLENEAQLAILLGHELTHALHRHAVVEHRTVKNSAAVSASFGGGLGLGRLGALATVAGYSRELEREADEEGLALAAGAGYDVAEAPRPFEHLLAWMEEEELEEPFLFADHPRLKDRIGNYRRLLATAYAGRKGGEKGQDRYLAAVRELYLRNARLDLAAGRFGPAERGAARYLELRPRSAPALALLGDVAGQRQEKGSEAKAAEHYRKALAIDPACPEAQRGLGLALARAGDKKGARPALRRYLELRPRAEDRAWIEAELAELEGKP</sequence>
<keyword evidence="1 6" id="KW-0645">Protease</keyword>